<dbReference type="Gene3D" id="1.20.120.420">
    <property type="entry name" value="translation initiation factor eif-2b, domain 1"/>
    <property type="match status" value="1"/>
</dbReference>
<feature type="non-terminal residue" evidence="5">
    <location>
        <position position="1"/>
    </location>
</feature>
<evidence type="ECO:0000256" key="2">
    <source>
        <dbReference type="ARBA" id="ARBA00023167"/>
    </source>
</evidence>
<dbReference type="PANTHER" id="PTHR43475">
    <property type="entry name" value="METHYLTHIORIBOSE-1-PHOSPHATE ISOMERASE"/>
    <property type="match status" value="1"/>
</dbReference>
<dbReference type="Proteomes" id="UP001295794">
    <property type="component" value="Unassembled WGS sequence"/>
</dbReference>
<comment type="similarity">
    <text evidence="1 4">Belongs to the eIF-2B alpha/beta/delta subunits family.</text>
</comment>
<organism evidence="5 6">
    <name type="scientific">Mycena citricolor</name>
    <dbReference type="NCBI Taxonomy" id="2018698"/>
    <lineage>
        <taxon>Eukaryota</taxon>
        <taxon>Fungi</taxon>
        <taxon>Dikarya</taxon>
        <taxon>Basidiomycota</taxon>
        <taxon>Agaricomycotina</taxon>
        <taxon>Agaricomycetes</taxon>
        <taxon>Agaricomycetidae</taxon>
        <taxon>Agaricales</taxon>
        <taxon>Marasmiineae</taxon>
        <taxon>Mycenaceae</taxon>
        <taxon>Mycena</taxon>
    </lineage>
</organism>
<evidence type="ECO:0008006" key="7">
    <source>
        <dbReference type="Google" id="ProtNLM"/>
    </source>
</evidence>
<evidence type="ECO:0000256" key="4">
    <source>
        <dbReference type="RuleBase" id="RU003814"/>
    </source>
</evidence>
<dbReference type="Gene3D" id="3.40.50.10470">
    <property type="entry name" value="Translation initiation factor eif-2b, domain 2"/>
    <property type="match status" value="1"/>
</dbReference>
<protein>
    <recommendedName>
        <fullName evidence="7">Methylthioribose-1-phosphate isomerase</fullName>
    </recommendedName>
</protein>
<dbReference type="Pfam" id="PF01008">
    <property type="entry name" value="IF-2B"/>
    <property type="match status" value="1"/>
</dbReference>
<dbReference type="GO" id="GO:0046523">
    <property type="term" value="F:S-methyl-5-thioribose-1-phosphate isomerase activity"/>
    <property type="evidence" value="ECO:0007669"/>
    <property type="project" value="TreeGrafter"/>
</dbReference>
<dbReference type="AlphaFoldDB" id="A0AAD2HTW0"/>
<dbReference type="InterPro" id="IPR037171">
    <property type="entry name" value="NagB/RpiA_transferase-like"/>
</dbReference>
<keyword evidence="2" id="KW-0028">Amino-acid biosynthesis</keyword>
<evidence type="ECO:0000313" key="5">
    <source>
        <dbReference type="EMBL" id="CAK5281782.1"/>
    </source>
</evidence>
<dbReference type="InterPro" id="IPR000649">
    <property type="entry name" value="IF-2B-related"/>
</dbReference>
<keyword evidence="6" id="KW-1185">Reference proteome</keyword>
<dbReference type="EMBL" id="CAVNYO010000444">
    <property type="protein sequence ID" value="CAK5281782.1"/>
    <property type="molecule type" value="Genomic_DNA"/>
</dbReference>
<keyword evidence="3" id="KW-0413">Isomerase</keyword>
<dbReference type="InterPro" id="IPR027363">
    <property type="entry name" value="M1Pi_N"/>
</dbReference>
<reference evidence="5" key="1">
    <citation type="submission" date="2023-11" db="EMBL/GenBank/DDBJ databases">
        <authorList>
            <person name="De Vega J J."/>
            <person name="De Vega J J."/>
        </authorList>
    </citation>
    <scope>NUCLEOTIDE SEQUENCE</scope>
</reference>
<dbReference type="InterPro" id="IPR042529">
    <property type="entry name" value="IF_2B-like_C"/>
</dbReference>
<dbReference type="GO" id="GO:0019509">
    <property type="term" value="P:L-methionine salvage from methylthioadenosine"/>
    <property type="evidence" value="ECO:0007669"/>
    <property type="project" value="TreeGrafter"/>
</dbReference>
<dbReference type="PANTHER" id="PTHR43475:SF1">
    <property type="entry name" value="METHYLTHIORIBOSE-1-PHOSPHATE ISOMERASE"/>
    <property type="match status" value="1"/>
</dbReference>
<proteinExistence type="inferred from homology"/>
<feature type="non-terminal residue" evidence="5">
    <location>
        <position position="244"/>
    </location>
</feature>
<evidence type="ECO:0000256" key="3">
    <source>
        <dbReference type="ARBA" id="ARBA00023235"/>
    </source>
</evidence>
<comment type="caution">
    <text evidence="5">The sequence shown here is derived from an EMBL/GenBank/DDBJ whole genome shotgun (WGS) entry which is preliminary data.</text>
</comment>
<sequence>APMKALTSIRTDGDKIEIVDQLLLPHTTQYIEVKTIEDAHSAIKTMRIRGAPAIASLAALAFAADLSSGLQTSADYLMSPEALKAHVEPILAYLYTARPTAVNLGTAIRELTAVLESRIKAGKDAKTICEALIATAHRVADEDVGRNKQMAQLGGDWLAERRQKNGASGEGLNVLTVCNTGSLATSGYGTALGLITYLHETGKLGTAFFTQTAPYHQGSRCDAWMLAHGSTRLTVYCQTDRAGA</sequence>
<gene>
    <name evidence="5" type="ORF">MYCIT1_LOCUS33021</name>
</gene>
<evidence type="ECO:0000313" key="6">
    <source>
        <dbReference type="Proteomes" id="UP001295794"/>
    </source>
</evidence>
<dbReference type="FunFam" id="1.20.120.420:FF:000003">
    <property type="entry name" value="Methylthioribose-1-phosphate isomerase"/>
    <property type="match status" value="1"/>
</dbReference>
<name>A0AAD2HTW0_9AGAR</name>
<accession>A0AAD2HTW0</accession>
<evidence type="ECO:0000256" key="1">
    <source>
        <dbReference type="ARBA" id="ARBA00007251"/>
    </source>
</evidence>
<dbReference type="SUPFAM" id="SSF100950">
    <property type="entry name" value="NagB/RpiA/CoA transferase-like"/>
    <property type="match status" value="1"/>
</dbReference>
<keyword evidence="2" id="KW-0486">Methionine biosynthesis</keyword>